<feature type="compositionally biased region" description="Acidic residues" evidence="1">
    <location>
        <begin position="417"/>
        <end position="444"/>
    </location>
</feature>
<keyword evidence="3" id="KW-1185">Reference proteome</keyword>
<dbReference type="InterPro" id="IPR017956">
    <property type="entry name" value="AT_hook_DNA-bd_motif"/>
</dbReference>
<organism evidence="2 3">
    <name type="scientific">Mycena sanguinolenta</name>
    <dbReference type="NCBI Taxonomy" id="230812"/>
    <lineage>
        <taxon>Eukaryota</taxon>
        <taxon>Fungi</taxon>
        <taxon>Dikarya</taxon>
        <taxon>Basidiomycota</taxon>
        <taxon>Agaricomycotina</taxon>
        <taxon>Agaricomycetes</taxon>
        <taxon>Agaricomycetidae</taxon>
        <taxon>Agaricales</taxon>
        <taxon>Marasmiineae</taxon>
        <taxon>Mycenaceae</taxon>
        <taxon>Mycena</taxon>
    </lineage>
</organism>
<name>A0A8H6ZA40_9AGAR</name>
<dbReference type="Proteomes" id="UP000623467">
    <property type="component" value="Unassembled WGS sequence"/>
</dbReference>
<comment type="caution">
    <text evidence="2">The sequence shown here is derived from an EMBL/GenBank/DDBJ whole genome shotgun (WGS) entry which is preliminary data.</text>
</comment>
<feature type="region of interest" description="Disordered" evidence="1">
    <location>
        <begin position="218"/>
        <end position="241"/>
    </location>
</feature>
<feature type="compositionally biased region" description="Polar residues" evidence="1">
    <location>
        <begin position="125"/>
        <end position="135"/>
    </location>
</feature>
<dbReference type="AlphaFoldDB" id="A0A8H6ZA40"/>
<reference evidence="2" key="1">
    <citation type="submission" date="2020-05" db="EMBL/GenBank/DDBJ databases">
        <title>Mycena genomes resolve the evolution of fungal bioluminescence.</title>
        <authorList>
            <person name="Tsai I.J."/>
        </authorList>
    </citation>
    <scope>NUCLEOTIDE SEQUENCE</scope>
    <source>
        <strain evidence="2">160909Yilan</strain>
    </source>
</reference>
<evidence type="ECO:0000313" key="2">
    <source>
        <dbReference type="EMBL" id="KAF7375303.1"/>
    </source>
</evidence>
<protein>
    <submittedName>
        <fullName evidence="2">Uncharacterized protein</fullName>
    </submittedName>
</protein>
<gene>
    <name evidence="2" type="ORF">MSAN_00417100</name>
</gene>
<feature type="compositionally biased region" description="Low complexity" evidence="1">
    <location>
        <begin position="33"/>
        <end position="56"/>
    </location>
</feature>
<feature type="compositionally biased region" description="Low complexity" evidence="1">
    <location>
        <begin position="229"/>
        <end position="238"/>
    </location>
</feature>
<evidence type="ECO:0000256" key="1">
    <source>
        <dbReference type="SAM" id="MobiDB-lite"/>
    </source>
</evidence>
<feature type="compositionally biased region" description="Polar residues" evidence="1">
    <location>
        <begin position="535"/>
        <end position="554"/>
    </location>
</feature>
<dbReference type="EMBL" id="JACAZH010000002">
    <property type="protein sequence ID" value="KAF7375303.1"/>
    <property type="molecule type" value="Genomic_DNA"/>
</dbReference>
<dbReference type="OrthoDB" id="3690045at2759"/>
<sequence length="639" mass="66875">MATPSFSSIAGGITDVSQASSSTLADQPASNSVIPEAIPQPVAAPAPGGEAAAPAEEPAPPVKRPVGRPKGSKNKTHQAPLDLGPVEKRPVGRPRGSGKPKVESVTPVVKRPVGRPRKDGLPPGSTKTTFSTLVPPTSDYRAQINQWVPFTASISAPVAPPPPPPPAPVIDPALQRNEWAELAHSKPEEFLQVLLAALDTPNSPSLTGPSVEEAFKSHLGSLAPPPSSSAPNSANGAPTQPAQSIPSLYSILKTFWLPSSPSYFALTASATSARTPSSHRFLYWDPQPLVFNGIACPTCASPLINRGRIRTGPITVHDLAGPFFVIGCAYTCPNNHVYASTDAAVRRALPAALEREFPARLLAGDTGVGADVWNWQARGVSRALWHLVLGALRANLTREVILQLVRGVQQGVPESAASDEDDAQGEPADADGEAAPMEEEESAEEAAHGQEQNQAPAQGEAVVGAAEPTVASATQAFNDAWTANSVITSMDVRNNPLAYARFALPMFPQAVHVPGAVPQDPLSRKRPYPFGDQDAGTSAGSTGVNPTADGSASTPPTPAKKTRNPRHCCKCGSQLCKGKGGRNFCTNPCMDCGKFECPGRSSRRPDKRCDSAWPEGQPQVQDPLVQAAAQQAPAQPGTI</sequence>
<feature type="compositionally biased region" description="Basic residues" evidence="1">
    <location>
        <begin position="65"/>
        <end position="76"/>
    </location>
</feature>
<feature type="region of interest" description="Disordered" evidence="1">
    <location>
        <begin position="598"/>
        <end position="619"/>
    </location>
</feature>
<accession>A0A8H6ZA40</accession>
<feature type="region of interest" description="Disordered" evidence="1">
    <location>
        <begin position="518"/>
        <end position="567"/>
    </location>
</feature>
<dbReference type="GO" id="GO:0003677">
    <property type="term" value="F:DNA binding"/>
    <property type="evidence" value="ECO:0007669"/>
    <property type="project" value="InterPro"/>
</dbReference>
<proteinExistence type="predicted"/>
<evidence type="ECO:0000313" key="3">
    <source>
        <dbReference type="Proteomes" id="UP000623467"/>
    </source>
</evidence>
<feature type="region of interest" description="Disordered" evidence="1">
    <location>
        <begin position="412"/>
        <end position="463"/>
    </location>
</feature>
<feature type="region of interest" description="Disordered" evidence="1">
    <location>
        <begin position="18"/>
        <end position="137"/>
    </location>
</feature>
<dbReference type="SMART" id="SM00384">
    <property type="entry name" value="AT_hook"/>
    <property type="match status" value="3"/>
</dbReference>
<feature type="compositionally biased region" description="Polar residues" evidence="1">
    <location>
        <begin position="18"/>
        <end position="32"/>
    </location>
</feature>